<dbReference type="InterPro" id="IPR036790">
    <property type="entry name" value="Frizzled_dom_sf"/>
</dbReference>
<dbReference type="SUPFAM" id="SSF63501">
    <property type="entry name" value="Frizzled cysteine-rich domain"/>
    <property type="match status" value="1"/>
</dbReference>
<evidence type="ECO:0000256" key="12">
    <source>
        <dbReference type="SAM" id="SignalP"/>
    </source>
</evidence>
<dbReference type="Gene3D" id="1.20.58.390">
    <property type="entry name" value="Neurotransmitter-gated ion-channel transmembrane domain"/>
    <property type="match status" value="1"/>
</dbReference>
<evidence type="ECO:0000256" key="9">
    <source>
        <dbReference type="PROSITE-ProRule" id="PRU00121"/>
    </source>
</evidence>
<feature type="transmembrane region" description="Helical" evidence="11">
    <location>
        <begin position="642"/>
        <end position="665"/>
    </location>
</feature>
<dbReference type="SUPFAM" id="SSF90112">
    <property type="entry name" value="Neurotransmitter-gated ion-channel transmembrane pore"/>
    <property type="match status" value="1"/>
</dbReference>
<dbReference type="SMART" id="SM00042">
    <property type="entry name" value="CUB"/>
    <property type="match status" value="1"/>
</dbReference>
<comment type="caution">
    <text evidence="9">Lacks conserved residue(s) required for the propagation of feature annotation.</text>
</comment>
<dbReference type="PROSITE" id="PS01180">
    <property type="entry name" value="CUB"/>
    <property type="match status" value="1"/>
</dbReference>
<dbReference type="SMART" id="SM00032">
    <property type="entry name" value="CCP"/>
    <property type="match status" value="1"/>
</dbReference>
<dbReference type="SMART" id="SM00130">
    <property type="entry name" value="KR"/>
    <property type="match status" value="1"/>
</dbReference>
<dbReference type="AlphaFoldDB" id="A0A8K0AIA0"/>
<dbReference type="Proteomes" id="UP000838412">
    <property type="component" value="Chromosome 9"/>
</dbReference>
<dbReference type="Pfam" id="PF00051">
    <property type="entry name" value="Kringle"/>
    <property type="match status" value="1"/>
</dbReference>
<feature type="signal peptide" evidence="12">
    <location>
        <begin position="1"/>
        <end position="21"/>
    </location>
</feature>
<feature type="domain" description="FZ" evidence="14">
    <location>
        <begin position="170"/>
        <end position="301"/>
    </location>
</feature>
<dbReference type="Pfam" id="PF02931">
    <property type="entry name" value="Neur_chan_LBD"/>
    <property type="match status" value="1"/>
</dbReference>
<feature type="transmembrane region" description="Helical" evidence="11">
    <location>
        <begin position="701"/>
        <end position="726"/>
    </location>
</feature>
<dbReference type="PANTHER" id="PTHR46335:SF1">
    <property type="entry name" value="CUBILIN"/>
    <property type="match status" value="1"/>
</dbReference>
<dbReference type="Gene3D" id="2.60.120.290">
    <property type="entry name" value="Spermadhesin, CUB domain"/>
    <property type="match status" value="1"/>
</dbReference>
<evidence type="ECO:0000256" key="3">
    <source>
        <dbReference type="ARBA" id="ARBA00004479"/>
    </source>
</evidence>
<evidence type="ECO:0000256" key="6">
    <source>
        <dbReference type="ARBA" id="ARBA00022741"/>
    </source>
</evidence>
<dbReference type="FunFam" id="2.60.120.290:FF:000056">
    <property type="entry name" value="C-type LECtin"/>
    <property type="match status" value="1"/>
</dbReference>
<dbReference type="Gene3D" id="1.10.2000.10">
    <property type="entry name" value="Frizzled cysteine-rich domain"/>
    <property type="match status" value="1"/>
</dbReference>
<dbReference type="InterPro" id="IPR006202">
    <property type="entry name" value="Neur_chan_lig-bd"/>
</dbReference>
<dbReference type="InterPro" id="IPR006029">
    <property type="entry name" value="Neurotrans-gated_channel_TM"/>
</dbReference>
<dbReference type="FunFam" id="1.10.2000.10:FF:000020">
    <property type="entry name" value="Uncharacterized protein"/>
    <property type="match status" value="1"/>
</dbReference>
<keyword evidence="11" id="KW-0472">Membrane</keyword>
<dbReference type="GO" id="GO:0005886">
    <property type="term" value="C:plasma membrane"/>
    <property type="evidence" value="ECO:0007669"/>
    <property type="project" value="UniProtKB-SubCell"/>
</dbReference>
<dbReference type="GO" id="GO:0005230">
    <property type="term" value="F:extracellular ligand-gated monoatomic ion channel activity"/>
    <property type="evidence" value="ECO:0007669"/>
    <property type="project" value="InterPro"/>
</dbReference>
<feature type="transmembrane region" description="Helical" evidence="11">
    <location>
        <begin position="672"/>
        <end position="695"/>
    </location>
</feature>
<evidence type="ECO:0000256" key="7">
    <source>
        <dbReference type="ARBA" id="ARBA00022840"/>
    </source>
</evidence>
<evidence type="ECO:0000313" key="18">
    <source>
        <dbReference type="Proteomes" id="UP000838412"/>
    </source>
</evidence>
<evidence type="ECO:0000259" key="16">
    <source>
        <dbReference type="PROSITE" id="PS50923"/>
    </source>
</evidence>
<dbReference type="InterPro" id="IPR000001">
    <property type="entry name" value="Kringle"/>
</dbReference>
<keyword evidence="8" id="KW-1015">Disulfide bond</keyword>
<dbReference type="OrthoDB" id="5975154at2759"/>
<reference evidence="17" key="1">
    <citation type="submission" date="2022-01" db="EMBL/GenBank/DDBJ databases">
        <authorList>
            <person name="Braso-Vives M."/>
        </authorList>
    </citation>
    <scope>NUCLEOTIDE SEQUENCE</scope>
</reference>
<dbReference type="InterPro" id="IPR013806">
    <property type="entry name" value="Kringle-like"/>
</dbReference>
<keyword evidence="11" id="KW-1133">Transmembrane helix</keyword>
<accession>A0A8K0AIA0</accession>
<gene>
    <name evidence="17" type="primary">CHRNA9</name>
    <name evidence="17" type="ORF">BLAG_LOCUS25527</name>
</gene>
<sequence>MLTLQLLGVVTFFLVFDGVFSQTVCGRLTGASGSFVSPNYPNKYPNGYDCRWEITVTPPKVVRLTFTEFHVEHDYDFVYVYDGITTDVSSRIATLTEEILPDPVTSSGSTMTVRFTSDASKNRNGFQANFTAVDVEEFGTYRCADNRTFIQARKRCDGNIDCKDGSDEGAETCSCQDIPSSLAICQHLEYQQMTLPNPLNFTHTTVDQVINSARFDDLSTLAHSECHPRVRDIVCAVIIPRCESSPNLTQLLPCRSWCEEVTYSCSKESSWSAFPSCTIFPNKNCNNIMASTTKDGECFDGNGANYRGDQARGPLTGMGCQRWDDDHYYKEVYPWANLEDNKCRNPDGHSRPWCFTPIGLQFCDVIPCNQKGCKDPGNPRFGKRSPMLKFYWPGDRITYSCDVGFKFGENSPPSKARCVIDDETGEPDWETPVPQCKRDYIWHLQHDLILSSHIYNKEVSPTENLEVRAYVVDIINLDEKEEQIVTSFKAEYVWIDERLSWDPSDYGDLHHFHIRDDLVWKPTLTLQGNADARYSGVFPSSEVDVDETGEVTWTVESLARTMCDLDPFLFPQDNMTCEVCWKAKREYRIVCANSTSHEDENLLTCQNDKEDVEDGEWSGKATLSAINNTACLTMTLKRDPTYHLSTTISPCLILIVLMIITFIIPIDKGDRIGFGVTVLLAMVVSLVVITGFLPVSNTLPFIAMLIIVCMALMALFMLTTVFIIIIHDKKGPVPKWARTIFLKHLARALLMGDLTEKLKNEPQTDYTYSGVGKVVGGHTNNSFMFDRDVRFAGVKLPRKMKNEVGAIIGIKLDELNSIVRLRLDRIKRSIDVLAMATSGKDEEEVAEYALLAEVLDRVCLVLYIIAIAVAVPCTQFMSRN</sequence>
<dbReference type="CDD" id="cd00108">
    <property type="entry name" value="KR"/>
    <property type="match status" value="1"/>
</dbReference>
<dbReference type="InterPro" id="IPR035914">
    <property type="entry name" value="Sperma_CUB_dom_sf"/>
</dbReference>
<dbReference type="InterPro" id="IPR035976">
    <property type="entry name" value="Sushi/SCR/CCP_sf"/>
</dbReference>
<dbReference type="Gene3D" id="4.10.400.10">
    <property type="entry name" value="Low-density Lipoprotein Receptor"/>
    <property type="match status" value="1"/>
</dbReference>
<feature type="domain" description="CUB" evidence="13">
    <location>
        <begin position="24"/>
        <end position="133"/>
    </location>
</feature>
<feature type="chain" id="PRO_5035474704" evidence="12">
    <location>
        <begin position="22"/>
        <end position="880"/>
    </location>
</feature>
<dbReference type="CDD" id="cd07066">
    <property type="entry name" value="CRD_FZ"/>
    <property type="match status" value="1"/>
</dbReference>
<keyword evidence="10" id="KW-0768">Sushi</keyword>
<evidence type="ECO:0000259" key="13">
    <source>
        <dbReference type="PROSITE" id="PS01180"/>
    </source>
</evidence>
<dbReference type="Gene3D" id="2.70.170.10">
    <property type="entry name" value="Neurotransmitter-gated ion-channel ligand-binding domain"/>
    <property type="match status" value="1"/>
</dbReference>
<dbReference type="PRINTS" id="PR00018">
    <property type="entry name" value="KRINGLE"/>
</dbReference>
<protein>
    <submittedName>
        <fullName evidence="17">CHRNA9 protein</fullName>
    </submittedName>
</protein>
<dbReference type="PROSITE" id="PS50923">
    <property type="entry name" value="SUSHI"/>
    <property type="match status" value="1"/>
</dbReference>
<dbReference type="InterPro" id="IPR020067">
    <property type="entry name" value="Frizzled_dom"/>
</dbReference>
<feature type="transmembrane region" description="Helical" evidence="11">
    <location>
        <begin position="858"/>
        <end position="877"/>
    </location>
</feature>
<evidence type="ECO:0000256" key="10">
    <source>
        <dbReference type="PROSITE-ProRule" id="PRU00302"/>
    </source>
</evidence>
<dbReference type="InterPro" id="IPR038050">
    <property type="entry name" value="Neuro_actylchol_rec"/>
</dbReference>
<evidence type="ECO:0000256" key="1">
    <source>
        <dbReference type="ARBA" id="ARBA00004141"/>
    </source>
</evidence>
<keyword evidence="7" id="KW-0067">ATP-binding</keyword>
<dbReference type="SUPFAM" id="SSF49854">
    <property type="entry name" value="Spermadhesin, CUB domain"/>
    <property type="match status" value="1"/>
</dbReference>
<feature type="domain" description="Sushi" evidence="16">
    <location>
        <begin position="371"/>
        <end position="438"/>
    </location>
</feature>
<dbReference type="InterPro" id="IPR000436">
    <property type="entry name" value="Sushi_SCR_CCP_dom"/>
</dbReference>
<dbReference type="CDD" id="cd19051">
    <property type="entry name" value="LGIC_TM_cation"/>
    <property type="match status" value="1"/>
</dbReference>
<keyword evidence="18" id="KW-1185">Reference proteome</keyword>
<dbReference type="FunFam" id="2.10.70.10:FF:000155">
    <property type="entry name" value="Uncharacterized protein"/>
    <property type="match status" value="1"/>
</dbReference>
<dbReference type="Pfam" id="PF01392">
    <property type="entry name" value="Fz"/>
    <property type="match status" value="1"/>
</dbReference>
<evidence type="ECO:0000256" key="5">
    <source>
        <dbReference type="ARBA" id="ARBA00022572"/>
    </source>
</evidence>
<keyword evidence="4" id="KW-0597">Phosphoprotein</keyword>
<dbReference type="PANTHER" id="PTHR46335">
    <property type="entry name" value="CUBILIN"/>
    <property type="match status" value="1"/>
</dbReference>
<dbReference type="FunFam" id="2.40.20.10:FF:000029">
    <property type="entry name" value="Uncharacterized protein"/>
    <property type="match status" value="1"/>
</dbReference>
<dbReference type="SMART" id="SM00192">
    <property type="entry name" value="LDLa"/>
    <property type="match status" value="1"/>
</dbReference>
<dbReference type="FunFam" id="2.70.170.10:FF:000082">
    <property type="entry name" value="Uncharacterized protein"/>
    <property type="match status" value="1"/>
</dbReference>
<evidence type="ECO:0000256" key="4">
    <source>
        <dbReference type="ARBA" id="ARBA00022553"/>
    </source>
</evidence>
<dbReference type="Pfam" id="PF02932">
    <property type="entry name" value="Neur_chan_memb"/>
    <property type="match status" value="1"/>
</dbReference>
<dbReference type="InterPro" id="IPR036055">
    <property type="entry name" value="LDL_receptor-like_sf"/>
</dbReference>
<dbReference type="InterPro" id="IPR038178">
    <property type="entry name" value="Kringle_sf"/>
</dbReference>
<evidence type="ECO:0000256" key="11">
    <source>
        <dbReference type="SAM" id="Phobius"/>
    </source>
</evidence>
<dbReference type="Gene3D" id="2.40.20.10">
    <property type="entry name" value="Plasminogen Kringle 4"/>
    <property type="match status" value="1"/>
</dbReference>
<dbReference type="InterPro" id="IPR036734">
    <property type="entry name" value="Neur_chan_lig-bd_sf"/>
</dbReference>
<keyword evidence="12" id="KW-0732">Signal</keyword>
<evidence type="ECO:0000313" key="17">
    <source>
        <dbReference type="EMBL" id="CAH1274531.1"/>
    </source>
</evidence>
<organism evidence="17 18">
    <name type="scientific">Branchiostoma lanceolatum</name>
    <name type="common">Common lancelet</name>
    <name type="synonym">Amphioxus lanceolatum</name>
    <dbReference type="NCBI Taxonomy" id="7740"/>
    <lineage>
        <taxon>Eukaryota</taxon>
        <taxon>Metazoa</taxon>
        <taxon>Chordata</taxon>
        <taxon>Cephalochordata</taxon>
        <taxon>Leptocardii</taxon>
        <taxon>Amphioxiformes</taxon>
        <taxon>Branchiostomatidae</taxon>
        <taxon>Branchiostoma</taxon>
    </lineage>
</organism>
<name>A0A8K0AIA0_BRALA</name>
<dbReference type="PROSITE" id="PS50068">
    <property type="entry name" value="LDLRA_2"/>
    <property type="match status" value="1"/>
</dbReference>
<dbReference type="CDD" id="cd18989">
    <property type="entry name" value="LGIC_ECD_cation"/>
    <property type="match status" value="1"/>
</dbReference>
<dbReference type="SUPFAM" id="SSF57440">
    <property type="entry name" value="Kringle-like"/>
    <property type="match status" value="1"/>
</dbReference>
<dbReference type="GO" id="GO:0005524">
    <property type="term" value="F:ATP binding"/>
    <property type="evidence" value="ECO:0007669"/>
    <property type="project" value="UniProtKB-KW"/>
</dbReference>
<keyword evidence="5 9" id="KW-0420">Kringle</keyword>
<dbReference type="SMART" id="SM00063">
    <property type="entry name" value="FRI"/>
    <property type="match status" value="1"/>
</dbReference>
<evidence type="ECO:0000256" key="2">
    <source>
        <dbReference type="ARBA" id="ARBA00004162"/>
    </source>
</evidence>
<dbReference type="SUPFAM" id="SSF57424">
    <property type="entry name" value="LDL receptor-like module"/>
    <property type="match status" value="1"/>
</dbReference>
<dbReference type="CDD" id="cd00112">
    <property type="entry name" value="LDLa"/>
    <property type="match status" value="1"/>
</dbReference>
<dbReference type="SUPFAM" id="SSF57535">
    <property type="entry name" value="Complement control module/SCR domain"/>
    <property type="match status" value="1"/>
</dbReference>
<keyword evidence="6" id="KW-0547">Nucleotide-binding</keyword>
<dbReference type="Gene3D" id="2.10.70.10">
    <property type="entry name" value="Complement Module, domain 1"/>
    <property type="match status" value="1"/>
</dbReference>
<proteinExistence type="predicted"/>
<dbReference type="InterPro" id="IPR036719">
    <property type="entry name" value="Neuro-gated_channel_TM_sf"/>
</dbReference>
<dbReference type="PROSITE" id="PS50070">
    <property type="entry name" value="KRINGLE_2"/>
    <property type="match status" value="1"/>
</dbReference>
<dbReference type="SUPFAM" id="SSF63712">
    <property type="entry name" value="Nicotinic receptor ligand binding domain-like"/>
    <property type="match status" value="1"/>
</dbReference>
<evidence type="ECO:0000259" key="14">
    <source>
        <dbReference type="PROSITE" id="PS50038"/>
    </source>
</evidence>
<comment type="subcellular location">
    <subcellularLocation>
        <location evidence="2">Cell membrane</location>
        <topology evidence="2">Single-pass membrane protein</topology>
    </subcellularLocation>
    <subcellularLocation>
        <location evidence="1">Membrane</location>
        <topology evidence="1">Multi-pass membrane protein</topology>
    </subcellularLocation>
    <subcellularLocation>
        <location evidence="3">Membrane</location>
        <topology evidence="3">Single-pass type I membrane protein</topology>
    </subcellularLocation>
</comment>
<dbReference type="PROSITE" id="PS50038">
    <property type="entry name" value="FZ"/>
    <property type="match status" value="1"/>
</dbReference>
<evidence type="ECO:0000259" key="15">
    <source>
        <dbReference type="PROSITE" id="PS50070"/>
    </source>
</evidence>
<dbReference type="Pfam" id="PF00431">
    <property type="entry name" value="CUB"/>
    <property type="match status" value="1"/>
</dbReference>
<dbReference type="FunFam" id="1.20.58.390:FF:000072">
    <property type="entry name" value="Uncharacterized protein"/>
    <property type="match status" value="1"/>
</dbReference>
<dbReference type="InterPro" id="IPR002172">
    <property type="entry name" value="LDrepeatLR_classA_rpt"/>
</dbReference>
<dbReference type="CDD" id="cd00041">
    <property type="entry name" value="CUB"/>
    <property type="match status" value="1"/>
</dbReference>
<feature type="domain" description="Kringle" evidence="15">
    <location>
        <begin position="297"/>
        <end position="368"/>
    </location>
</feature>
<dbReference type="InterPro" id="IPR000859">
    <property type="entry name" value="CUB_dom"/>
</dbReference>
<dbReference type="Pfam" id="PF00057">
    <property type="entry name" value="Ldl_recept_a"/>
    <property type="match status" value="1"/>
</dbReference>
<keyword evidence="11" id="KW-0812">Transmembrane</keyword>
<dbReference type="CDD" id="cd00033">
    <property type="entry name" value="CCP"/>
    <property type="match status" value="1"/>
</dbReference>
<evidence type="ECO:0000256" key="8">
    <source>
        <dbReference type="ARBA" id="ARBA00023157"/>
    </source>
</evidence>
<dbReference type="EMBL" id="OV696694">
    <property type="protein sequence ID" value="CAH1274531.1"/>
    <property type="molecule type" value="Genomic_DNA"/>
</dbReference>